<dbReference type="Proteomes" id="UP000601435">
    <property type="component" value="Unassembled WGS sequence"/>
</dbReference>
<sequence length="108" mass="11396">AGQQLGGALRGPRCQPFRIFEDDVPVGRGRGEPEQSAGGADEGAHEVAETVFSGGVFLWRPFQVRFAQGSRIGRHRGAPQKGCLRGLRGFAVPRPVETVAAVAAGMGR</sequence>
<evidence type="ECO:0000313" key="2">
    <source>
        <dbReference type="EMBL" id="CAE7174590.1"/>
    </source>
</evidence>
<keyword evidence="3" id="KW-1185">Reference proteome</keyword>
<evidence type="ECO:0000256" key="1">
    <source>
        <dbReference type="SAM" id="MobiDB-lite"/>
    </source>
</evidence>
<organism evidence="2 3">
    <name type="scientific">Symbiodinium necroappetens</name>
    <dbReference type="NCBI Taxonomy" id="1628268"/>
    <lineage>
        <taxon>Eukaryota</taxon>
        <taxon>Sar</taxon>
        <taxon>Alveolata</taxon>
        <taxon>Dinophyceae</taxon>
        <taxon>Suessiales</taxon>
        <taxon>Symbiodiniaceae</taxon>
        <taxon>Symbiodinium</taxon>
    </lineage>
</organism>
<feature type="non-terminal residue" evidence="2">
    <location>
        <position position="1"/>
    </location>
</feature>
<protein>
    <submittedName>
        <fullName evidence="2">Uncharacterized protein</fullName>
    </submittedName>
</protein>
<evidence type="ECO:0000313" key="3">
    <source>
        <dbReference type="Proteomes" id="UP000601435"/>
    </source>
</evidence>
<gene>
    <name evidence="2" type="ORF">SNEC2469_LOCUS577</name>
</gene>
<dbReference type="EMBL" id="CAJNJA010003460">
    <property type="protein sequence ID" value="CAE7174590.1"/>
    <property type="molecule type" value="Genomic_DNA"/>
</dbReference>
<feature type="non-terminal residue" evidence="2">
    <location>
        <position position="108"/>
    </location>
</feature>
<accession>A0A812IQH1</accession>
<comment type="caution">
    <text evidence="2">The sequence shown here is derived from an EMBL/GenBank/DDBJ whole genome shotgun (WGS) entry which is preliminary data.</text>
</comment>
<proteinExistence type="predicted"/>
<feature type="region of interest" description="Disordered" evidence="1">
    <location>
        <begin position="23"/>
        <end position="44"/>
    </location>
</feature>
<name>A0A812IQH1_9DINO</name>
<dbReference type="AlphaFoldDB" id="A0A812IQH1"/>
<reference evidence="2" key="1">
    <citation type="submission" date="2021-02" db="EMBL/GenBank/DDBJ databases">
        <authorList>
            <person name="Dougan E. K."/>
            <person name="Rhodes N."/>
            <person name="Thang M."/>
            <person name="Chan C."/>
        </authorList>
    </citation>
    <scope>NUCLEOTIDE SEQUENCE</scope>
</reference>